<dbReference type="PANTHER" id="PTHR42884">
    <property type="entry name" value="PROPROTEIN CONVERTASE SUBTILISIN/KEXIN-RELATED"/>
    <property type="match status" value="1"/>
</dbReference>
<evidence type="ECO:0000313" key="15">
    <source>
        <dbReference type="EMBL" id="KAK2189576.1"/>
    </source>
</evidence>
<dbReference type="GO" id="GO:0016485">
    <property type="term" value="P:protein processing"/>
    <property type="evidence" value="ECO:0007669"/>
    <property type="project" value="TreeGrafter"/>
</dbReference>
<evidence type="ECO:0000256" key="7">
    <source>
        <dbReference type="ARBA" id="ARBA00022825"/>
    </source>
</evidence>
<dbReference type="Pfam" id="PF14843">
    <property type="entry name" value="GF_recep_IV"/>
    <property type="match status" value="1"/>
</dbReference>
<gene>
    <name evidence="15" type="ORF">NP493_102g03007</name>
</gene>
<keyword evidence="5" id="KW-0677">Repeat</keyword>
<evidence type="ECO:0000256" key="9">
    <source>
        <dbReference type="ARBA" id="ARBA00023157"/>
    </source>
</evidence>
<evidence type="ECO:0000256" key="11">
    <source>
        <dbReference type="PROSITE-ProRule" id="PRU01240"/>
    </source>
</evidence>
<dbReference type="Gene3D" id="2.10.220.10">
    <property type="entry name" value="Hormone Receptor, Insulin-like Growth Factor Receptor 1, Chain A, domain 2"/>
    <property type="match status" value="4"/>
</dbReference>
<dbReference type="InterPro" id="IPR036852">
    <property type="entry name" value="Peptidase_S8/S53_dom_sf"/>
</dbReference>
<keyword evidence="10" id="KW-0325">Glycoprotein</keyword>
<dbReference type="Proteomes" id="UP001209878">
    <property type="component" value="Unassembled WGS sequence"/>
</dbReference>
<dbReference type="InterPro" id="IPR022398">
    <property type="entry name" value="Peptidase_S8_His-AS"/>
</dbReference>
<keyword evidence="3" id="KW-0165">Cleavage on pair of basic residues</keyword>
<reference evidence="15" key="1">
    <citation type="journal article" date="2023" name="Mol. Biol. Evol.">
        <title>Third-Generation Sequencing Reveals the Adaptive Role of the Epigenome in Three Deep-Sea Polychaetes.</title>
        <authorList>
            <person name="Perez M."/>
            <person name="Aroh O."/>
            <person name="Sun Y."/>
            <person name="Lan Y."/>
            <person name="Juniper S.K."/>
            <person name="Young C.R."/>
            <person name="Angers B."/>
            <person name="Qian P.Y."/>
        </authorList>
    </citation>
    <scope>NUCLEOTIDE SEQUENCE</scope>
    <source>
        <strain evidence="15">R07B-5</strain>
    </source>
</reference>
<keyword evidence="13" id="KW-0472">Membrane</keyword>
<evidence type="ECO:0000256" key="2">
    <source>
        <dbReference type="ARBA" id="ARBA00022670"/>
    </source>
</evidence>
<evidence type="ECO:0000256" key="6">
    <source>
        <dbReference type="ARBA" id="ARBA00022801"/>
    </source>
</evidence>
<evidence type="ECO:0000256" key="12">
    <source>
        <dbReference type="SAM" id="MobiDB-lite"/>
    </source>
</evidence>
<dbReference type="InterPro" id="IPR000209">
    <property type="entry name" value="Peptidase_S8/S53_dom"/>
</dbReference>
<evidence type="ECO:0000256" key="1">
    <source>
        <dbReference type="ARBA" id="ARBA00005325"/>
    </source>
</evidence>
<dbReference type="AlphaFoldDB" id="A0AAD9P7U5"/>
<dbReference type="Pfam" id="PF00082">
    <property type="entry name" value="Peptidase_S8"/>
    <property type="match status" value="1"/>
</dbReference>
<dbReference type="Gene3D" id="2.60.120.260">
    <property type="entry name" value="Galactose-binding domain-like"/>
    <property type="match status" value="1"/>
</dbReference>
<feature type="region of interest" description="Disordered" evidence="12">
    <location>
        <begin position="931"/>
        <end position="954"/>
    </location>
</feature>
<dbReference type="InterPro" id="IPR032778">
    <property type="entry name" value="GF_recep_IV"/>
</dbReference>
<dbReference type="SMART" id="SM00261">
    <property type="entry name" value="FU"/>
    <property type="match status" value="6"/>
</dbReference>
<comment type="caution">
    <text evidence="11">Lacks conserved residue(s) required for the propagation of feature annotation.</text>
</comment>
<keyword evidence="2" id="KW-0645">Protease</keyword>
<sequence length="954" mass="103918">MNCGEGCFLHRMKAGVVTEECSAITGLSSFLCARGPLFERGDALCSVDSADGYRGEHVIAAKTPPFEVQRIVDPEASEDINSGDHDPMPRYDSTDENRHGTRCAGEVAAIANNTKCGVGVAYGASIGGVRMLDGDVSDVVEARALSLNPQHVDIYSASWGPDDNGQVVDGPARLAKAAFVKGVLEGRGGKGSIFVWASGNGGSQSDSCSCDGYTNSVFTLSVSSTSEHGNKPWYLEECSSTLTTTYSSGESYRERKIVTTDLHDRCTESHTGTSASAPIAAGLCALALEANPNLTWRDMQYIVLLTSRTTPLVDGEWVTNGVGRKVDGCEGSDNEIKFLEHVQAKISLHYSRRGDLQIFLVSPSGTRSTLLSPRKNDYEGQKLRDWPFMSVFYWGENPVGEWTLIIENTGSSLNFGELQSWQLVLYGTDVNPVKVRRRQPDVHNTTHGGSCHQECNELEGCVGPLPTQCVKCKHYQLGKQGECVASCPDGTYQDDVSATCMTCTSPCHTCKGSSVIEDCLSCDKEFYLVQELGSCVTQCPRGYYADTEGLCLPCDDGCGVCVDKPDQCVTCNHGYLFENERCVIHCDDRSYRNELSSCELCDSSCRTCVGPTNRDCILCALDMLYENGSCVPFCSSGRYEVGTPDGKFCEPVLDGNHCVDKCREGFFESVDNSDTTDVVRRCHQCHANCLSCYGRLSTECRSCRHDLSLDGTECVLSCSDGGSFLFNGRCLKGACPDGYYANKKQCHRCHMSCAACTATTNDFDNSFCGYQEYLDNIFGSCQPCHHTCGACRGPGPDECLSCVAPYQLDHRHGDCVLCCSSTVTEHCCVCHPVSGKCATDDDPLKDYPNHLASTPPTYAVSRATTSSAWVGLVVVVCLFSLTIFCLVFGLLQAHSHEMLCWKQQRTLYQPVPMFYHRQGAVGVRLGKQMNTTAADSETSDEHLYQNSPTHREVA</sequence>
<protein>
    <recommendedName>
        <fullName evidence="14">P/Homo B domain-containing protein</fullName>
    </recommendedName>
</protein>
<evidence type="ECO:0000256" key="4">
    <source>
        <dbReference type="ARBA" id="ARBA00022729"/>
    </source>
</evidence>
<comment type="caution">
    <text evidence="15">The sequence shown here is derived from an EMBL/GenBank/DDBJ whole genome shotgun (WGS) entry which is preliminary data.</text>
</comment>
<dbReference type="CDD" id="cd00064">
    <property type="entry name" value="FU"/>
    <property type="match status" value="5"/>
</dbReference>
<dbReference type="GO" id="GO:0004252">
    <property type="term" value="F:serine-type endopeptidase activity"/>
    <property type="evidence" value="ECO:0007669"/>
    <property type="project" value="InterPro"/>
</dbReference>
<evidence type="ECO:0000313" key="16">
    <source>
        <dbReference type="Proteomes" id="UP001209878"/>
    </source>
</evidence>
<dbReference type="SUPFAM" id="SSF57184">
    <property type="entry name" value="Growth factor receptor domain"/>
    <property type="match status" value="4"/>
</dbReference>
<dbReference type="PROSITE" id="PS00137">
    <property type="entry name" value="SUBTILASE_HIS"/>
    <property type="match status" value="1"/>
</dbReference>
<feature type="domain" description="P/Homo B" evidence="14">
    <location>
        <begin position="290"/>
        <end position="431"/>
    </location>
</feature>
<dbReference type="GO" id="GO:0000139">
    <property type="term" value="C:Golgi membrane"/>
    <property type="evidence" value="ECO:0007669"/>
    <property type="project" value="TreeGrafter"/>
</dbReference>
<evidence type="ECO:0000256" key="5">
    <source>
        <dbReference type="ARBA" id="ARBA00022737"/>
    </source>
</evidence>
<dbReference type="InterPro" id="IPR023828">
    <property type="entry name" value="Peptidase_S8_Ser-AS"/>
</dbReference>
<dbReference type="PROSITE" id="PS00138">
    <property type="entry name" value="SUBTILASE_SER"/>
    <property type="match status" value="1"/>
</dbReference>
<evidence type="ECO:0000256" key="10">
    <source>
        <dbReference type="ARBA" id="ARBA00023180"/>
    </source>
</evidence>
<keyword evidence="13" id="KW-0812">Transmembrane</keyword>
<dbReference type="InterPro" id="IPR034182">
    <property type="entry name" value="Kexin/furin"/>
</dbReference>
<accession>A0AAD9P7U5</accession>
<keyword evidence="8" id="KW-0865">Zymogen</keyword>
<dbReference type="PROSITE" id="PS51892">
    <property type="entry name" value="SUBTILASE"/>
    <property type="match status" value="1"/>
</dbReference>
<dbReference type="PROSITE" id="PS51829">
    <property type="entry name" value="P_HOMO_B"/>
    <property type="match status" value="1"/>
</dbReference>
<evidence type="ECO:0000256" key="8">
    <source>
        <dbReference type="ARBA" id="ARBA00023145"/>
    </source>
</evidence>
<dbReference type="SUPFAM" id="SSF49785">
    <property type="entry name" value="Galactose-binding domain-like"/>
    <property type="match status" value="1"/>
</dbReference>
<dbReference type="FunFam" id="3.40.50.200:FF:000021">
    <property type="entry name" value="Proprotein convertase subtilisin/kexin type 5a"/>
    <property type="match status" value="1"/>
</dbReference>
<dbReference type="FunFam" id="2.60.120.260:FF:000006">
    <property type="entry name" value="Proprotein convertase subtilisin/kexin type 5"/>
    <property type="match status" value="1"/>
</dbReference>
<keyword evidence="6" id="KW-0378">Hydrolase</keyword>
<evidence type="ECO:0000256" key="3">
    <source>
        <dbReference type="ARBA" id="ARBA00022685"/>
    </source>
</evidence>
<keyword evidence="16" id="KW-1185">Reference proteome</keyword>
<dbReference type="CDD" id="cd04059">
    <property type="entry name" value="Peptidases_S8_Protein_convertases_Kexins_Furin-like"/>
    <property type="match status" value="1"/>
</dbReference>
<keyword evidence="4" id="KW-0732">Signal</keyword>
<dbReference type="InterPro" id="IPR015500">
    <property type="entry name" value="Peptidase_S8_subtilisin-rel"/>
</dbReference>
<dbReference type="SUPFAM" id="SSF52743">
    <property type="entry name" value="Subtilisin-like"/>
    <property type="match status" value="1"/>
</dbReference>
<dbReference type="Gene3D" id="3.40.50.200">
    <property type="entry name" value="Peptidase S8/S53 domain"/>
    <property type="match status" value="1"/>
</dbReference>
<keyword evidence="9" id="KW-1015">Disulfide bond</keyword>
<dbReference type="Pfam" id="PF01483">
    <property type="entry name" value="P_proprotein"/>
    <property type="match status" value="1"/>
</dbReference>
<dbReference type="InterPro" id="IPR008979">
    <property type="entry name" value="Galactose-bd-like_sf"/>
</dbReference>
<dbReference type="PANTHER" id="PTHR42884:SF23">
    <property type="entry name" value="FURIN-LIKE PROTEASE 2"/>
    <property type="match status" value="1"/>
</dbReference>
<keyword evidence="7" id="KW-0720">Serine protease</keyword>
<proteinExistence type="inferred from homology"/>
<comment type="similarity">
    <text evidence="1">Belongs to the peptidase S8 family. Furin subfamily.</text>
</comment>
<dbReference type="GO" id="GO:0005802">
    <property type="term" value="C:trans-Golgi network"/>
    <property type="evidence" value="ECO:0007669"/>
    <property type="project" value="TreeGrafter"/>
</dbReference>
<feature type="compositionally biased region" description="Basic and acidic residues" evidence="12">
    <location>
        <begin position="939"/>
        <end position="954"/>
    </location>
</feature>
<dbReference type="EMBL" id="JAODUO010000102">
    <property type="protein sequence ID" value="KAK2189576.1"/>
    <property type="molecule type" value="Genomic_DNA"/>
</dbReference>
<dbReference type="PRINTS" id="PR00723">
    <property type="entry name" value="SUBTILISIN"/>
</dbReference>
<keyword evidence="13" id="KW-1133">Transmembrane helix</keyword>
<organism evidence="15 16">
    <name type="scientific">Ridgeia piscesae</name>
    <name type="common">Tubeworm</name>
    <dbReference type="NCBI Taxonomy" id="27915"/>
    <lineage>
        <taxon>Eukaryota</taxon>
        <taxon>Metazoa</taxon>
        <taxon>Spiralia</taxon>
        <taxon>Lophotrochozoa</taxon>
        <taxon>Annelida</taxon>
        <taxon>Polychaeta</taxon>
        <taxon>Sedentaria</taxon>
        <taxon>Canalipalpata</taxon>
        <taxon>Sabellida</taxon>
        <taxon>Siboglinidae</taxon>
        <taxon>Ridgeia</taxon>
    </lineage>
</organism>
<dbReference type="InterPro" id="IPR002884">
    <property type="entry name" value="P_dom"/>
</dbReference>
<name>A0AAD9P7U5_RIDPI</name>
<dbReference type="InterPro" id="IPR009030">
    <property type="entry name" value="Growth_fac_rcpt_cys_sf"/>
</dbReference>
<dbReference type="InterPro" id="IPR006212">
    <property type="entry name" value="Furin_repeat"/>
</dbReference>
<evidence type="ECO:0000259" key="14">
    <source>
        <dbReference type="PROSITE" id="PS51829"/>
    </source>
</evidence>
<feature type="transmembrane region" description="Helical" evidence="13">
    <location>
        <begin position="868"/>
        <end position="891"/>
    </location>
</feature>
<evidence type="ECO:0000256" key="13">
    <source>
        <dbReference type="SAM" id="Phobius"/>
    </source>
</evidence>